<evidence type="ECO:0000256" key="11">
    <source>
        <dbReference type="ARBA" id="ARBA00023136"/>
    </source>
</evidence>
<sequence>YDICRTVSNETLTPFWQGHCLGKEIWHKTTNMFALARLRTAATNLRPKVCNGQTRNMSLYPWRYRVLSTPPSSVTMLKAEMIGGFFWFWVLYHCYKQPEHIVGHWDYPDPSKWTDKELGIPPDEEDP</sequence>
<dbReference type="InterPro" id="IPR026627">
    <property type="entry name" value="NDUFB2_animal"/>
</dbReference>
<reference evidence="12" key="1">
    <citation type="submission" date="2022-03" db="EMBL/GenBank/DDBJ databases">
        <authorList>
            <person name="Martin C."/>
        </authorList>
    </citation>
    <scope>NUCLEOTIDE SEQUENCE</scope>
</reference>
<comment type="similarity">
    <text evidence="3">Belongs to the complex I NDUFB2 subunit family.</text>
</comment>
<comment type="caution">
    <text evidence="12">The sequence shown here is derived from an EMBL/GenBank/DDBJ whole genome shotgun (WGS) entry which is preliminary data.</text>
</comment>
<dbReference type="EMBL" id="CAIIXF020000011">
    <property type="protein sequence ID" value="CAH1799466.1"/>
    <property type="molecule type" value="Genomic_DNA"/>
</dbReference>
<keyword evidence="9" id="KW-0249">Electron transport</keyword>
<keyword evidence="5" id="KW-0813">Transport</keyword>
<evidence type="ECO:0000256" key="8">
    <source>
        <dbReference type="ARBA" id="ARBA00022946"/>
    </source>
</evidence>
<dbReference type="OrthoDB" id="6241903at2759"/>
<dbReference type="GO" id="GO:0032981">
    <property type="term" value="P:mitochondrial respiratory chain complex I assembly"/>
    <property type="evidence" value="ECO:0007669"/>
    <property type="project" value="TreeGrafter"/>
</dbReference>
<dbReference type="Pfam" id="PF14813">
    <property type="entry name" value="NADH_B2"/>
    <property type="match status" value="1"/>
</dbReference>
<dbReference type="PANTHER" id="PTHR15223">
    <property type="entry name" value="NADH-UBIQUINONE OXIDOREDUCTASE AGGG SUBUNIT"/>
    <property type="match status" value="1"/>
</dbReference>
<evidence type="ECO:0000256" key="10">
    <source>
        <dbReference type="ARBA" id="ARBA00023128"/>
    </source>
</evidence>
<proteinExistence type="inferred from homology"/>
<evidence type="ECO:0000256" key="7">
    <source>
        <dbReference type="ARBA" id="ARBA00022792"/>
    </source>
</evidence>
<keyword evidence="8" id="KW-0809">Transit peptide</keyword>
<keyword evidence="6" id="KW-0679">Respiratory chain</keyword>
<dbReference type="AlphaFoldDB" id="A0A8J1TC54"/>
<gene>
    <name evidence="12" type="ORF">OFUS_LOCUS23475</name>
</gene>
<accession>A0A8J1TC54</accession>
<dbReference type="Proteomes" id="UP000749559">
    <property type="component" value="Unassembled WGS sequence"/>
</dbReference>
<evidence type="ECO:0000313" key="12">
    <source>
        <dbReference type="EMBL" id="CAH1799466.1"/>
    </source>
</evidence>
<evidence type="ECO:0000256" key="5">
    <source>
        <dbReference type="ARBA" id="ARBA00022448"/>
    </source>
</evidence>
<evidence type="ECO:0000256" key="9">
    <source>
        <dbReference type="ARBA" id="ARBA00022982"/>
    </source>
</evidence>
<dbReference type="GO" id="GO:0005743">
    <property type="term" value="C:mitochondrial inner membrane"/>
    <property type="evidence" value="ECO:0007669"/>
    <property type="project" value="UniProtKB-SubCell"/>
</dbReference>
<name>A0A8J1TC54_OWEFU</name>
<evidence type="ECO:0000313" key="13">
    <source>
        <dbReference type="Proteomes" id="UP000749559"/>
    </source>
</evidence>
<keyword evidence="7" id="KW-0999">Mitochondrion inner membrane</keyword>
<feature type="non-terminal residue" evidence="12">
    <location>
        <position position="1"/>
    </location>
</feature>
<evidence type="ECO:0000256" key="4">
    <source>
        <dbReference type="ARBA" id="ARBA00011533"/>
    </source>
</evidence>
<evidence type="ECO:0000256" key="6">
    <source>
        <dbReference type="ARBA" id="ARBA00022660"/>
    </source>
</evidence>
<evidence type="ECO:0000256" key="1">
    <source>
        <dbReference type="ARBA" id="ARBA00003195"/>
    </source>
</evidence>
<evidence type="ECO:0000256" key="3">
    <source>
        <dbReference type="ARBA" id="ARBA00005923"/>
    </source>
</evidence>
<dbReference type="PANTHER" id="PTHR15223:SF1">
    <property type="entry name" value="NADH DEHYDROGENASE [UBIQUINONE] 1 BETA SUBCOMPLEX SUBUNIT 2, MITOCHONDRIAL"/>
    <property type="match status" value="1"/>
</dbReference>
<keyword evidence="13" id="KW-1185">Reference proteome</keyword>
<keyword evidence="10" id="KW-0496">Mitochondrion</keyword>
<comment type="subunit">
    <text evidence="4">Complex I is composed of 45 different subunits.</text>
</comment>
<comment type="subcellular location">
    <subcellularLocation>
        <location evidence="2">Mitochondrion inner membrane</location>
        <topology evidence="2">Peripheral membrane protein</topology>
        <orientation evidence="2">Matrix side</orientation>
    </subcellularLocation>
</comment>
<dbReference type="GO" id="GO:0045271">
    <property type="term" value="C:respiratory chain complex I"/>
    <property type="evidence" value="ECO:0007669"/>
    <property type="project" value="InterPro"/>
</dbReference>
<comment type="function">
    <text evidence="1">Accessory subunit of the mitochondrial membrane respiratory chain NADH dehydrogenase (Complex I), that is believed not to be involved in catalysis. Complex I functions in the transfer of electrons from NADH to the respiratory chain. The immediate electron acceptor for the enzyme is believed to be ubiquinone.</text>
</comment>
<organism evidence="12 13">
    <name type="scientific">Owenia fusiformis</name>
    <name type="common">Polychaete worm</name>
    <dbReference type="NCBI Taxonomy" id="6347"/>
    <lineage>
        <taxon>Eukaryota</taxon>
        <taxon>Metazoa</taxon>
        <taxon>Spiralia</taxon>
        <taxon>Lophotrochozoa</taxon>
        <taxon>Annelida</taxon>
        <taxon>Polychaeta</taxon>
        <taxon>Sedentaria</taxon>
        <taxon>Canalipalpata</taxon>
        <taxon>Sabellida</taxon>
        <taxon>Oweniida</taxon>
        <taxon>Oweniidae</taxon>
        <taxon>Owenia</taxon>
    </lineage>
</organism>
<keyword evidence="11" id="KW-0472">Membrane</keyword>
<evidence type="ECO:0000256" key="2">
    <source>
        <dbReference type="ARBA" id="ARBA00004443"/>
    </source>
</evidence>
<protein>
    <submittedName>
        <fullName evidence="12">Uncharacterized protein</fullName>
    </submittedName>
</protein>